<dbReference type="OrthoDB" id="5987121at2759"/>
<evidence type="ECO:0000256" key="1">
    <source>
        <dbReference type="SAM" id="MobiDB-lite"/>
    </source>
</evidence>
<dbReference type="GeneID" id="116292450"/>
<dbReference type="Proteomes" id="UP000515163">
    <property type="component" value="Unplaced"/>
</dbReference>
<organism evidence="2 3">
    <name type="scientific">Actinia tenebrosa</name>
    <name type="common">Australian red waratah sea anemone</name>
    <dbReference type="NCBI Taxonomy" id="6105"/>
    <lineage>
        <taxon>Eukaryota</taxon>
        <taxon>Metazoa</taxon>
        <taxon>Cnidaria</taxon>
        <taxon>Anthozoa</taxon>
        <taxon>Hexacorallia</taxon>
        <taxon>Actiniaria</taxon>
        <taxon>Actiniidae</taxon>
        <taxon>Actinia</taxon>
    </lineage>
</organism>
<name>A0A6P8HIG4_ACTTE</name>
<protein>
    <submittedName>
        <fullName evidence="3">Acidic leucine-rich nuclear phosphoprotein 32 family member B-like</fullName>
    </submittedName>
</protein>
<evidence type="ECO:0000313" key="3">
    <source>
        <dbReference type="RefSeq" id="XP_031555636.1"/>
    </source>
</evidence>
<keyword evidence="2" id="KW-1185">Reference proteome</keyword>
<dbReference type="AlphaFoldDB" id="A0A6P8HIG4"/>
<dbReference type="RefSeq" id="XP_031555636.1">
    <property type="nucleotide sequence ID" value="XM_031699776.1"/>
</dbReference>
<gene>
    <name evidence="3" type="primary">LOC116292450</name>
</gene>
<feature type="region of interest" description="Disordered" evidence="1">
    <location>
        <begin position="103"/>
        <end position="171"/>
    </location>
</feature>
<feature type="region of interest" description="Disordered" evidence="1">
    <location>
        <begin position="1"/>
        <end position="26"/>
    </location>
</feature>
<accession>A0A6P8HIG4</accession>
<feature type="compositionally biased region" description="Acidic residues" evidence="1">
    <location>
        <begin position="121"/>
        <end position="170"/>
    </location>
</feature>
<dbReference type="InParanoid" id="A0A6P8HIG4"/>
<evidence type="ECO:0000313" key="2">
    <source>
        <dbReference type="Proteomes" id="UP000515163"/>
    </source>
</evidence>
<sequence length="202" mass="23790">MKRKWVEDSEEEVSDSETFSEGEPLDNEIDQMVQHLAKKLPREKALNLLHSMAASKDILYWNSHGEMTFHQRRVPLTNMIELIEYALLPYNLDVRTLGDIVAAQPEDEDTDESETKIQSTDDQENEEEQEEVITVDDEDGEDDDEDDYEQEEENEEEGESMDEELDYDEQEQNKCHVCQESQQFSKIFIVRCPTCYWHEGHY</sequence>
<reference evidence="3" key="1">
    <citation type="submission" date="2025-08" db="UniProtKB">
        <authorList>
            <consortium name="RefSeq"/>
        </authorList>
    </citation>
    <scope>IDENTIFICATION</scope>
    <source>
        <tissue evidence="3">Tentacle</tissue>
    </source>
</reference>
<feature type="compositionally biased region" description="Acidic residues" evidence="1">
    <location>
        <begin position="8"/>
        <end position="26"/>
    </location>
</feature>
<dbReference type="KEGG" id="aten:116292450"/>
<proteinExistence type="predicted"/>